<dbReference type="AlphaFoldDB" id="A0A645BHQ1"/>
<organism evidence="2">
    <name type="scientific">bioreactor metagenome</name>
    <dbReference type="NCBI Taxonomy" id="1076179"/>
    <lineage>
        <taxon>unclassified sequences</taxon>
        <taxon>metagenomes</taxon>
        <taxon>ecological metagenomes</taxon>
    </lineage>
</organism>
<sequence>MIILIGTTGVSGFIPLNPSIAETIVIEGVIIPSAINVLAPMIAIIYNHFFLFLRISAYNARMPPSPLLSALRVIKIYLTVVCNVKVHIMHEIAPMI</sequence>
<feature type="transmembrane region" description="Helical" evidence="1">
    <location>
        <begin position="31"/>
        <end position="53"/>
    </location>
</feature>
<keyword evidence="1" id="KW-0472">Membrane</keyword>
<comment type="caution">
    <text evidence="2">The sequence shown here is derived from an EMBL/GenBank/DDBJ whole genome shotgun (WGS) entry which is preliminary data.</text>
</comment>
<evidence type="ECO:0000313" key="2">
    <source>
        <dbReference type="EMBL" id="MPM61274.1"/>
    </source>
</evidence>
<evidence type="ECO:0000256" key="1">
    <source>
        <dbReference type="SAM" id="Phobius"/>
    </source>
</evidence>
<dbReference type="EMBL" id="VSSQ01018252">
    <property type="protein sequence ID" value="MPM61274.1"/>
    <property type="molecule type" value="Genomic_DNA"/>
</dbReference>
<proteinExistence type="predicted"/>
<protein>
    <submittedName>
        <fullName evidence="2">Uncharacterized protein</fullName>
    </submittedName>
</protein>
<name>A0A645BHQ1_9ZZZZ</name>
<keyword evidence="1" id="KW-1133">Transmembrane helix</keyword>
<keyword evidence="1" id="KW-0812">Transmembrane</keyword>
<accession>A0A645BHQ1</accession>
<gene>
    <name evidence="2" type="ORF">SDC9_108132</name>
</gene>
<reference evidence="2" key="1">
    <citation type="submission" date="2019-08" db="EMBL/GenBank/DDBJ databases">
        <authorList>
            <person name="Kucharzyk K."/>
            <person name="Murdoch R.W."/>
            <person name="Higgins S."/>
            <person name="Loffler F."/>
        </authorList>
    </citation>
    <scope>NUCLEOTIDE SEQUENCE</scope>
</reference>